<dbReference type="Proteomes" id="UP000010471">
    <property type="component" value="Chromosome"/>
</dbReference>
<evidence type="ECO:0000313" key="9">
    <source>
        <dbReference type="EMBL" id="AFZ17691.1"/>
    </source>
</evidence>
<evidence type="ECO:0000256" key="7">
    <source>
        <dbReference type="PIRSR" id="PIRSR602401-1"/>
    </source>
</evidence>
<dbReference type="CDD" id="cd20620">
    <property type="entry name" value="CYP132-like"/>
    <property type="match status" value="1"/>
</dbReference>
<keyword evidence="4 8" id="KW-0560">Oxidoreductase</keyword>
<sequence>MKSINLPPSPKGHFLFGILNEYVRDSLGFLTQSAQEYGDIVYFPGIRFVGYKAYFINHPDYIEEVLATKTHQFGKFNQGLGIIGRILGNGIVTSEGDFWRHQRRLIQPAFHRERIAAYGEVMVAYTNRMLTRWQAGEIHDVHEDMMRLTLEIAAKTLFDADMADQADEVGQALAFAIAYFDQWQRNPIAMLLPENVPTPGNLRSRKVIQRLDAIAYELIRQRRETGQDTGDLLSVLLHTQYEDGSPVTDQQVRDEVMTILLAGHDTTALAMTWMLYLLSQHPEVEAKLVTEWQTVLNGRDPTFADLPQLRYTDSVVKEAMRLYPPVWGMARRANTDSEIGGYPIPKGSVIILSQWVMQRDSRYFNQPEVFNPDRWADGLAQRLPTYAYFPFGGGPRVCIGKSFAQMEAVLLLATMAQKFQFTLVPGQKVEPWPAFTLRPKQGIKMVLSERSLQDTPVLSSNL</sequence>
<dbReference type="PROSITE" id="PS00086">
    <property type="entry name" value="CYTOCHROME_P450"/>
    <property type="match status" value="1"/>
</dbReference>
<dbReference type="PANTHER" id="PTHR24291">
    <property type="entry name" value="CYTOCHROME P450 FAMILY 4"/>
    <property type="match status" value="1"/>
</dbReference>
<dbReference type="AlphaFoldDB" id="K9WD07"/>
<comment type="similarity">
    <text evidence="1 8">Belongs to the cytochrome P450 family.</text>
</comment>
<evidence type="ECO:0000256" key="6">
    <source>
        <dbReference type="ARBA" id="ARBA00023033"/>
    </source>
</evidence>
<dbReference type="InterPro" id="IPR036396">
    <property type="entry name" value="Cyt_P450_sf"/>
</dbReference>
<organism evidence="9 10">
    <name type="scientific">Allocoleopsis franciscana PCC 7113</name>
    <dbReference type="NCBI Taxonomy" id="1173027"/>
    <lineage>
        <taxon>Bacteria</taxon>
        <taxon>Bacillati</taxon>
        <taxon>Cyanobacteriota</taxon>
        <taxon>Cyanophyceae</taxon>
        <taxon>Coleofasciculales</taxon>
        <taxon>Coleofasciculaceae</taxon>
        <taxon>Allocoleopsis</taxon>
        <taxon>Allocoleopsis franciscana</taxon>
    </lineage>
</organism>
<dbReference type="PRINTS" id="PR00463">
    <property type="entry name" value="EP450I"/>
</dbReference>
<dbReference type="InterPro" id="IPR050196">
    <property type="entry name" value="Cytochrome_P450_Monoox"/>
</dbReference>
<dbReference type="HOGENOM" id="CLU_001570_5_1_3"/>
<keyword evidence="5 7" id="KW-0408">Iron</keyword>
<evidence type="ECO:0000256" key="3">
    <source>
        <dbReference type="ARBA" id="ARBA00022723"/>
    </source>
</evidence>
<dbReference type="OrthoDB" id="446280at2"/>
<evidence type="ECO:0000256" key="1">
    <source>
        <dbReference type="ARBA" id="ARBA00010617"/>
    </source>
</evidence>
<dbReference type="Gene3D" id="1.10.630.10">
    <property type="entry name" value="Cytochrome P450"/>
    <property type="match status" value="1"/>
</dbReference>
<evidence type="ECO:0000256" key="2">
    <source>
        <dbReference type="ARBA" id="ARBA00022617"/>
    </source>
</evidence>
<dbReference type="InterPro" id="IPR002401">
    <property type="entry name" value="Cyt_P450_E_grp-I"/>
</dbReference>
<proteinExistence type="inferred from homology"/>
<dbReference type="GO" id="GO:0020037">
    <property type="term" value="F:heme binding"/>
    <property type="evidence" value="ECO:0007669"/>
    <property type="project" value="InterPro"/>
</dbReference>
<keyword evidence="10" id="KW-1185">Reference proteome</keyword>
<dbReference type="PATRIC" id="fig|1173027.3.peg.2025"/>
<dbReference type="RefSeq" id="WP_015181843.1">
    <property type="nucleotide sequence ID" value="NC_019738.1"/>
</dbReference>
<dbReference type="SUPFAM" id="SSF48264">
    <property type="entry name" value="Cytochrome P450"/>
    <property type="match status" value="1"/>
</dbReference>
<dbReference type="Pfam" id="PF00067">
    <property type="entry name" value="p450"/>
    <property type="match status" value="1"/>
</dbReference>
<dbReference type="PRINTS" id="PR00385">
    <property type="entry name" value="P450"/>
</dbReference>
<dbReference type="PANTHER" id="PTHR24291:SF50">
    <property type="entry name" value="BIFUNCTIONAL ALBAFLAVENONE MONOOXYGENASE_TERPENE SYNTHASE"/>
    <property type="match status" value="1"/>
</dbReference>
<dbReference type="eggNOG" id="COG2124">
    <property type="taxonomic scope" value="Bacteria"/>
</dbReference>
<reference evidence="9 10" key="1">
    <citation type="submission" date="2012-06" db="EMBL/GenBank/DDBJ databases">
        <title>Finished chromosome of genome of Microcoleus sp. PCC 7113.</title>
        <authorList>
            <consortium name="US DOE Joint Genome Institute"/>
            <person name="Gugger M."/>
            <person name="Coursin T."/>
            <person name="Rippka R."/>
            <person name="Tandeau De Marsac N."/>
            <person name="Huntemann M."/>
            <person name="Wei C.-L."/>
            <person name="Han J."/>
            <person name="Detter J.C."/>
            <person name="Han C."/>
            <person name="Tapia R."/>
            <person name="Chen A."/>
            <person name="Kyrpides N."/>
            <person name="Mavromatis K."/>
            <person name="Markowitz V."/>
            <person name="Szeto E."/>
            <person name="Ivanova N."/>
            <person name="Pagani I."/>
            <person name="Pati A."/>
            <person name="Goodwin L."/>
            <person name="Nordberg H.P."/>
            <person name="Cantor M.N."/>
            <person name="Hua S.X."/>
            <person name="Woyke T."/>
            <person name="Kerfeld C.A."/>
        </authorList>
    </citation>
    <scope>NUCLEOTIDE SEQUENCE [LARGE SCALE GENOMIC DNA]</scope>
    <source>
        <strain evidence="9 10">PCC 7113</strain>
    </source>
</reference>
<accession>K9WD07</accession>
<evidence type="ECO:0000256" key="8">
    <source>
        <dbReference type="RuleBase" id="RU000461"/>
    </source>
</evidence>
<evidence type="ECO:0000256" key="4">
    <source>
        <dbReference type="ARBA" id="ARBA00023002"/>
    </source>
</evidence>
<dbReference type="GO" id="GO:0004497">
    <property type="term" value="F:monooxygenase activity"/>
    <property type="evidence" value="ECO:0007669"/>
    <property type="project" value="UniProtKB-KW"/>
</dbReference>
<dbReference type="KEGG" id="mic:Mic7113_1834"/>
<dbReference type="GO" id="GO:0005506">
    <property type="term" value="F:iron ion binding"/>
    <property type="evidence" value="ECO:0007669"/>
    <property type="project" value="InterPro"/>
</dbReference>
<keyword evidence="3 7" id="KW-0479">Metal-binding</keyword>
<dbReference type="InterPro" id="IPR001128">
    <property type="entry name" value="Cyt_P450"/>
</dbReference>
<comment type="cofactor">
    <cofactor evidence="7">
        <name>heme</name>
        <dbReference type="ChEBI" id="CHEBI:30413"/>
    </cofactor>
</comment>
<dbReference type="InterPro" id="IPR017972">
    <property type="entry name" value="Cyt_P450_CS"/>
</dbReference>
<evidence type="ECO:0000313" key="10">
    <source>
        <dbReference type="Proteomes" id="UP000010471"/>
    </source>
</evidence>
<protein>
    <submittedName>
        <fullName evidence="9">Cytochrome P450</fullName>
    </submittedName>
</protein>
<feature type="binding site" description="axial binding residue" evidence="7">
    <location>
        <position position="398"/>
    </location>
    <ligand>
        <name>heme</name>
        <dbReference type="ChEBI" id="CHEBI:30413"/>
    </ligand>
    <ligandPart>
        <name>Fe</name>
        <dbReference type="ChEBI" id="CHEBI:18248"/>
    </ligandPart>
</feature>
<gene>
    <name evidence="9" type="ORF">Mic7113_1834</name>
</gene>
<dbReference type="STRING" id="1173027.Mic7113_1834"/>
<evidence type="ECO:0000256" key="5">
    <source>
        <dbReference type="ARBA" id="ARBA00023004"/>
    </source>
</evidence>
<keyword evidence="6 8" id="KW-0503">Monooxygenase</keyword>
<name>K9WD07_9CYAN</name>
<dbReference type="EMBL" id="CP003630">
    <property type="protein sequence ID" value="AFZ17691.1"/>
    <property type="molecule type" value="Genomic_DNA"/>
</dbReference>
<keyword evidence="2 7" id="KW-0349">Heme</keyword>
<dbReference type="GO" id="GO:0016705">
    <property type="term" value="F:oxidoreductase activity, acting on paired donors, with incorporation or reduction of molecular oxygen"/>
    <property type="evidence" value="ECO:0007669"/>
    <property type="project" value="InterPro"/>
</dbReference>